<protein>
    <submittedName>
        <fullName evidence="1">Uncharacterized protein</fullName>
    </submittedName>
</protein>
<evidence type="ECO:0000313" key="1">
    <source>
        <dbReference type="EMBL" id="DAD97742.1"/>
    </source>
</evidence>
<dbReference type="EMBL" id="BK015247">
    <property type="protein sequence ID" value="DAD97742.1"/>
    <property type="molecule type" value="Genomic_DNA"/>
</dbReference>
<sequence>MAIQDKFNRTNTIYKITKDIDLEGSALTIPSGCTIDFQGGTIKNGTVTLNNTKIIPSGCNILEYITATIEGGYKEGQMLYDNSLKKMKLWNGTSWVNLDGTALS</sequence>
<organism evidence="1">
    <name type="scientific">Podoviridae sp. ctrTt13</name>
    <dbReference type="NCBI Taxonomy" id="2825279"/>
    <lineage>
        <taxon>Viruses</taxon>
        <taxon>Duplodnaviria</taxon>
        <taxon>Heunggongvirae</taxon>
        <taxon>Uroviricota</taxon>
        <taxon>Caudoviricetes</taxon>
    </lineage>
</organism>
<accession>A0A8S5NSN2</accession>
<reference evidence="1" key="1">
    <citation type="journal article" date="2021" name="Proc. Natl. Acad. Sci. U.S.A.">
        <title>A Catalog of Tens of Thousands of Viruses from Human Metagenomes Reveals Hidden Associations with Chronic Diseases.</title>
        <authorList>
            <person name="Tisza M.J."/>
            <person name="Buck C.B."/>
        </authorList>
    </citation>
    <scope>NUCLEOTIDE SEQUENCE</scope>
    <source>
        <strain evidence="1">CtrTt13</strain>
    </source>
</reference>
<name>A0A8S5NSN2_9CAUD</name>
<proteinExistence type="predicted"/>